<keyword evidence="3" id="KW-0443">Lipid metabolism</keyword>
<dbReference type="Pfam" id="PF01154">
    <property type="entry name" value="HMG_CoA_synt_N"/>
    <property type="match status" value="1"/>
</dbReference>
<keyword evidence="3" id="KW-1207">Sterol metabolism</keyword>
<dbReference type="PROSITE" id="PS01226">
    <property type="entry name" value="HMG_COA_SYNTHASE"/>
    <property type="match status" value="1"/>
</dbReference>
<comment type="function">
    <text evidence="3">Catalyzes the condensation of acetyl-CoA with acetoacetyl-CoA to form HMG-CoA.</text>
</comment>
<sequence>MAKNVGILAMEVYFPPTCIQQEVLEAHDGASKGKYTIGLGQDCMAFCTEVEDVISMSMTAVTSLLEKYGVDPKEIGRLEVGSETVLDKSKSIKTFLMPIFEKCGNTDIEGVDSTNACYGGTAALFNCVNWVESSSWDGRYGLVVCTDSAVYAEGPARPTGGAAAIAMLIGPNAPISFESKLRASHMAHVYDFYKPDLASEYPVVDGKLSQTCYLMALDSCYKSFCDKYQKLEGKQFSVNDAEYFVFHSPYNKLVQKSFARLLFNDFLSSASSIDEAAKEKLSPFSSLTNEESYQSRDLEKATQQVAKPFYDVKVQPSTLIPKQVGNMYTASLYAAFASLLHNKNSTLAGQRVILFSYGSGLSATMFSLRFNEGKHPFSLSNIATVMNVSEKLKSRNEFPPEKFVEIMKLMEHRYGGKDFVTSKDCSLLAPGTYYLTEVDSKYRRFYAKKAVENGVVANGH</sequence>
<dbReference type="Proteomes" id="UP001318860">
    <property type="component" value="Unassembled WGS sequence"/>
</dbReference>
<name>A0ABR0XFX2_REHGL</name>
<dbReference type="InterPro" id="IPR013746">
    <property type="entry name" value="HMG_CoA_synt_C_dom"/>
</dbReference>
<feature type="domain" description="Hydroxymethylglutaryl-coenzyme A synthase C-terminal" evidence="5">
    <location>
        <begin position="175"/>
        <end position="449"/>
    </location>
</feature>
<dbReference type="InterPro" id="IPR013528">
    <property type="entry name" value="HMG_CoA_synth_N"/>
</dbReference>
<keyword evidence="7" id="KW-1185">Reference proteome</keyword>
<keyword evidence="3" id="KW-0756">Sterol biosynthesis</keyword>
<dbReference type="NCBIfam" id="TIGR01833">
    <property type="entry name" value="HMG-CoA-S_euk"/>
    <property type="match status" value="1"/>
</dbReference>
<feature type="domain" description="Hydroxymethylglutaryl-coenzyme A synthase N-terminal" evidence="4">
    <location>
        <begin position="2"/>
        <end position="174"/>
    </location>
</feature>
<dbReference type="CDD" id="cd00827">
    <property type="entry name" value="init_cond_enzymes"/>
    <property type="match status" value="1"/>
</dbReference>
<comment type="pathway">
    <text evidence="3">Metabolic intermediate biosynthesis; (R)-mevalonate biosynthesis; (R)-mevalonate from acetyl-CoA: step 2/3.</text>
</comment>
<accession>A0ABR0XFX2</accession>
<evidence type="ECO:0000259" key="4">
    <source>
        <dbReference type="Pfam" id="PF01154"/>
    </source>
</evidence>
<comment type="catalytic activity">
    <reaction evidence="3">
        <text>acetoacetyl-CoA + acetyl-CoA + H2O = (3S)-3-hydroxy-3-methylglutaryl-CoA + CoA + H(+)</text>
        <dbReference type="Rhea" id="RHEA:10188"/>
        <dbReference type="ChEBI" id="CHEBI:15377"/>
        <dbReference type="ChEBI" id="CHEBI:15378"/>
        <dbReference type="ChEBI" id="CHEBI:43074"/>
        <dbReference type="ChEBI" id="CHEBI:57286"/>
        <dbReference type="ChEBI" id="CHEBI:57287"/>
        <dbReference type="ChEBI" id="CHEBI:57288"/>
        <dbReference type="EC" id="2.3.3.10"/>
    </reaction>
</comment>
<evidence type="ECO:0000259" key="5">
    <source>
        <dbReference type="Pfam" id="PF08540"/>
    </source>
</evidence>
<dbReference type="InterPro" id="IPR000590">
    <property type="entry name" value="HMG_CoA_synt_AS"/>
</dbReference>
<comment type="similarity">
    <text evidence="1 3">Belongs to the thiolase-like superfamily. HMG-CoA synthase family.</text>
</comment>
<comment type="caution">
    <text evidence="6">The sequence shown here is derived from an EMBL/GenBank/DDBJ whole genome shotgun (WGS) entry which is preliminary data.</text>
</comment>
<reference evidence="6 7" key="1">
    <citation type="journal article" date="2021" name="Comput. Struct. Biotechnol. J.">
        <title>De novo genome assembly of the potent medicinal plant Rehmannia glutinosa using nanopore technology.</title>
        <authorList>
            <person name="Ma L."/>
            <person name="Dong C."/>
            <person name="Song C."/>
            <person name="Wang X."/>
            <person name="Zheng X."/>
            <person name="Niu Y."/>
            <person name="Chen S."/>
            <person name="Feng W."/>
        </authorList>
    </citation>
    <scope>NUCLEOTIDE SEQUENCE [LARGE SCALE GENOMIC DNA]</scope>
    <source>
        <strain evidence="6">DH-2019</strain>
    </source>
</reference>
<dbReference type="InterPro" id="IPR016039">
    <property type="entry name" value="Thiolase-like"/>
</dbReference>
<keyword evidence="3" id="KW-0444">Lipid biosynthesis</keyword>
<protein>
    <recommendedName>
        <fullName evidence="3">Hydroxymethylglutaryl-CoA synthase</fullName>
        <shortName evidence="3">HMG-CoA synthase</shortName>
        <ecNumber evidence="3">2.3.3.10</ecNumber>
    </recommendedName>
    <alternativeName>
        <fullName evidence="3">3-hydroxy-3-methylglutaryl coenzyme A synthase</fullName>
    </alternativeName>
</protein>
<evidence type="ECO:0000313" key="6">
    <source>
        <dbReference type="EMBL" id="KAK6158130.1"/>
    </source>
</evidence>
<keyword evidence="3" id="KW-0753">Steroid metabolism</keyword>
<dbReference type="EMBL" id="JABTTQ020000004">
    <property type="protein sequence ID" value="KAK6158130.1"/>
    <property type="molecule type" value="Genomic_DNA"/>
</dbReference>
<keyword evidence="2 3" id="KW-0808">Transferase</keyword>
<dbReference type="EC" id="2.3.3.10" evidence="3"/>
<keyword evidence="3" id="KW-0752">Steroid biosynthesis</keyword>
<evidence type="ECO:0000313" key="7">
    <source>
        <dbReference type="Proteomes" id="UP001318860"/>
    </source>
</evidence>
<organism evidence="6 7">
    <name type="scientific">Rehmannia glutinosa</name>
    <name type="common">Chinese foxglove</name>
    <dbReference type="NCBI Taxonomy" id="99300"/>
    <lineage>
        <taxon>Eukaryota</taxon>
        <taxon>Viridiplantae</taxon>
        <taxon>Streptophyta</taxon>
        <taxon>Embryophyta</taxon>
        <taxon>Tracheophyta</taxon>
        <taxon>Spermatophyta</taxon>
        <taxon>Magnoliopsida</taxon>
        <taxon>eudicotyledons</taxon>
        <taxon>Gunneridae</taxon>
        <taxon>Pentapetalae</taxon>
        <taxon>asterids</taxon>
        <taxon>lamiids</taxon>
        <taxon>Lamiales</taxon>
        <taxon>Orobanchaceae</taxon>
        <taxon>Rehmannieae</taxon>
        <taxon>Rehmannia</taxon>
    </lineage>
</organism>
<dbReference type="PANTHER" id="PTHR43323:SF2">
    <property type="entry name" value="HYDROXYMETHYLGLUTARYL-COA SYNTHASE"/>
    <property type="match status" value="1"/>
</dbReference>
<gene>
    <name evidence="6" type="ORF">DH2020_005444</name>
</gene>
<evidence type="ECO:0000256" key="2">
    <source>
        <dbReference type="ARBA" id="ARBA00022679"/>
    </source>
</evidence>
<dbReference type="InterPro" id="IPR010122">
    <property type="entry name" value="HMG_CoA_synthase_euk"/>
</dbReference>
<dbReference type="PANTHER" id="PTHR43323">
    <property type="entry name" value="3-HYDROXY-3-METHYLGLUTARYL COENZYME A SYNTHASE"/>
    <property type="match status" value="1"/>
</dbReference>
<proteinExistence type="inferred from homology"/>
<dbReference type="SUPFAM" id="SSF53901">
    <property type="entry name" value="Thiolase-like"/>
    <property type="match status" value="2"/>
</dbReference>
<evidence type="ECO:0000256" key="3">
    <source>
        <dbReference type="RuleBase" id="RU364071"/>
    </source>
</evidence>
<dbReference type="Pfam" id="PF08540">
    <property type="entry name" value="HMG_CoA_synt_C"/>
    <property type="match status" value="1"/>
</dbReference>
<evidence type="ECO:0000256" key="1">
    <source>
        <dbReference type="ARBA" id="ARBA00007061"/>
    </source>
</evidence>
<dbReference type="Gene3D" id="3.40.47.10">
    <property type="match status" value="1"/>
</dbReference>